<dbReference type="EMBL" id="CACSIM010000008">
    <property type="protein sequence ID" value="CAA0122200.1"/>
    <property type="molecule type" value="Genomic_DNA"/>
</dbReference>
<dbReference type="InterPro" id="IPR014748">
    <property type="entry name" value="Enoyl-CoA_hydra_C"/>
</dbReference>
<dbReference type="EC" id="5.3.3.18" evidence="2"/>
<gene>
    <name evidence="2" type="primary">paaG_3</name>
    <name evidence="4" type="synonym">paaG_4</name>
    <name evidence="2" type="ORF">IHBHHGIJ_03212</name>
    <name evidence="3" type="ORF">KFEGEMFD_03425</name>
    <name evidence="4" type="ORF">KFEGEMFD_03957</name>
</gene>
<evidence type="ECO:0000313" key="4">
    <source>
        <dbReference type="EMBL" id="CAA0122200.1"/>
    </source>
</evidence>
<name>A0A5S9Q0K8_9GAMM</name>
<dbReference type="Proteomes" id="UP000439591">
    <property type="component" value="Unassembled WGS sequence"/>
</dbReference>
<keyword evidence="5" id="KW-1185">Reference proteome</keyword>
<proteinExistence type="inferred from homology"/>
<dbReference type="PANTHER" id="PTHR43459:SF1">
    <property type="entry name" value="EG:BACN32G11.4 PROTEIN"/>
    <property type="match status" value="1"/>
</dbReference>
<dbReference type="GO" id="GO:0016853">
    <property type="term" value="F:isomerase activity"/>
    <property type="evidence" value="ECO:0007669"/>
    <property type="project" value="UniProtKB-KW"/>
</dbReference>
<accession>A0A5S9Q0K8</accession>
<organism evidence="2 5">
    <name type="scientific">Zhongshania aliphaticivorans</name>
    <dbReference type="NCBI Taxonomy" id="1470434"/>
    <lineage>
        <taxon>Bacteria</taxon>
        <taxon>Pseudomonadati</taxon>
        <taxon>Pseudomonadota</taxon>
        <taxon>Gammaproteobacteria</taxon>
        <taxon>Cellvibrionales</taxon>
        <taxon>Spongiibacteraceae</taxon>
        <taxon>Zhongshania</taxon>
    </lineage>
</organism>
<dbReference type="InterPro" id="IPR029045">
    <property type="entry name" value="ClpP/crotonase-like_dom_sf"/>
</dbReference>
<evidence type="ECO:0000256" key="1">
    <source>
        <dbReference type="ARBA" id="ARBA00005254"/>
    </source>
</evidence>
<dbReference type="EMBL" id="CACSIK010000003">
    <property type="protein sequence ID" value="CAA0110569.1"/>
    <property type="molecule type" value="Genomic_DNA"/>
</dbReference>
<dbReference type="RefSeq" id="WP_159269920.1">
    <property type="nucleotide sequence ID" value="NZ_CACSIK010000003.1"/>
</dbReference>
<dbReference type="CDD" id="cd06558">
    <property type="entry name" value="crotonase-like"/>
    <property type="match status" value="1"/>
</dbReference>
<dbReference type="Pfam" id="PF00378">
    <property type="entry name" value="ECH_1"/>
    <property type="match status" value="1"/>
</dbReference>
<dbReference type="EMBL" id="CACSIM010000006">
    <property type="protein sequence ID" value="CAA0118187.1"/>
    <property type="molecule type" value="Genomic_DNA"/>
</dbReference>
<reference evidence="5 6" key="1">
    <citation type="submission" date="2019-11" db="EMBL/GenBank/DDBJ databases">
        <authorList>
            <person name="Holert J."/>
        </authorList>
    </citation>
    <scope>NUCLEOTIDE SEQUENCE [LARGE SCALE GENOMIC DNA]</scope>
    <source>
        <strain evidence="3">BC3_2A</strain>
        <strain evidence="2">SB11_1A</strain>
    </source>
</reference>
<dbReference type="SUPFAM" id="SSF52096">
    <property type="entry name" value="ClpP/crotonase"/>
    <property type="match status" value="1"/>
</dbReference>
<sequence>MMTDTLLVKTHYDSLTRVAEIVFHRESVLNAINVQLASEFAAVVDELYNRSDVRCLVIRGAGRAFMAGGDVAEFVAAGESTPAVVDKLLDALNPTILKLRAMPCPVLAVCQGAVAGAGLSLLAACDLVIAADSSRFMMAYDKIGGPPDCGGSYLLSQLLGERLVNELMFTGAVWTAAEAKQNGLVSRIVNSEEILACTEEWVEQLAAGPTKAYAAYKNLRNSRYDHSLETHLEIERKAFKVCSLSADFREGTAAFSERRPAKFIGR</sequence>
<dbReference type="AlphaFoldDB" id="A0A5S9Q0K8"/>
<dbReference type="Proteomes" id="UP000435877">
    <property type="component" value="Unassembled WGS sequence"/>
</dbReference>
<dbReference type="Gene3D" id="1.10.12.10">
    <property type="entry name" value="Lyase 2-enoyl-coa Hydratase, Chain A, domain 2"/>
    <property type="match status" value="1"/>
</dbReference>
<evidence type="ECO:0000313" key="3">
    <source>
        <dbReference type="EMBL" id="CAA0118187.1"/>
    </source>
</evidence>
<protein>
    <submittedName>
        <fullName evidence="2">1,2-epoxyphenylacetyl-CoA isomerase</fullName>
        <ecNumber evidence="2">5.3.3.18</ecNumber>
    </submittedName>
</protein>
<evidence type="ECO:0000313" key="6">
    <source>
        <dbReference type="Proteomes" id="UP000439591"/>
    </source>
</evidence>
<dbReference type="Gene3D" id="3.90.226.10">
    <property type="entry name" value="2-enoyl-CoA Hydratase, Chain A, domain 1"/>
    <property type="match status" value="1"/>
</dbReference>
<keyword evidence="2" id="KW-0413">Isomerase</keyword>
<comment type="similarity">
    <text evidence="1">Belongs to the enoyl-CoA hydratase/isomerase family.</text>
</comment>
<evidence type="ECO:0000313" key="5">
    <source>
        <dbReference type="Proteomes" id="UP000435877"/>
    </source>
</evidence>
<evidence type="ECO:0000313" key="2">
    <source>
        <dbReference type="EMBL" id="CAA0110569.1"/>
    </source>
</evidence>
<dbReference type="InterPro" id="IPR001753">
    <property type="entry name" value="Enoyl-CoA_hydra/iso"/>
</dbReference>
<dbReference type="OrthoDB" id="9807606at2"/>
<dbReference type="PANTHER" id="PTHR43459">
    <property type="entry name" value="ENOYL-COA HYDRATASE"/>
    <property type="match status" value="1"/>
</dbReference>